<proteinExistence type="predicted"/>
<accession>A0A415E2V9</accession>
<keyword evidence="1" id="KW-0378">Hydrolase</keyword>
<dbReference type="OrthoDB" id="9815360at2"/>
<dbReference type="RefSeq" id="WP_118334415.1">
    <property type="nucleotide sequence ID" value="NZ_AP025567.1"/>
</dbReference>
<dbReference type="SUPFAM" id="SSF53187">
    <property type="entry name" value="Zn-dependent exopeptidases"/>
    <property type="match status" value="1"/>
</dbReference>
<dbReference type="EMBL" id="QRMS01000002">
    <property type="protein sequence ID" value="RHJ87987.1"/>
    <property type="molecule type" value="Genomic_DNA"/>
</dbReference>
<reference evidence="1 2" key="1">
    <citation type="submission" date="2018-08" db="EMBL/GenBank/DDBJ databases">
        <title>A genome reference for cultivated species of the human gut microbiota.</title>
        <authorList>
            <person name="Zou Y."/>
            <person name="Xue W."/>
            <person name="Luo G."/>
        </authorList>
    </citation>
    <scope>NUCLEOTIDE SEQUENCE [LARGE SCALE GENOMIC DNA]</scope>
    <source>
        <strain evidence="1 2">AM07-24</strain>
    </source>
</reference>
<dbReference type="STRING" id="1776384.GCA_900086585_03538"/>
<evidence type="ECO:0000313" key="2">
    <source>
        <dbReference type="Proteomes" id="UP000284841"/>
    </source>
</evidence>
<dbReference type="GO" id="GO:0016787">
    <property type="term" value="F:hydrolase activity"/>
    <property type="evidence" value="ECO:0007669"/>
    <property type="project" value="UniProtKB-KW"/>
</dbReference>
<organism evidence="1 2">
    <name type="scientific">Emergencia timonensis</name>
    <dbReference type="NCBI Taxonomy" id="1776384"/>
    <lineage>
        <taxon>Bacteria</taxon>
        <taxon>Bacillati</taxon>
        <taxon>Bacillota</taxon>
        <taxon>Clostridia</taxon>
        <taxon>Peptostreptococcales</taxon>
        <taxon>Anaerovoracaceae</taxon>
        <taxon>Emergencia</taxon>
    </lineage>
</organism>
<dbReference type="PANTHER" id="PTHR43808:SF27">
    <property type="entry name" value="PROTEIN ROCB"/>
    <property type="match status" value="1"/>
</dbReference>
<gene>
    <name evidence="1" type="ORF">DW099_06090</name>
</gene>
<keyword evidence="2" id="KW-1185">Reference proteome</keyword>
<dbReference type="InterPro" id="IPR002933">
    <property type="entry name" value="Peptidase_M20"/>
</dbReference>
<sequence length="537" mass="60919">MSKEWTPKELLLDLVSVQSDTYTTLEIDMAKHILEVIKGQDYWEEHPDCCGLYDGNDRMGRLIPWALRKGTSNRCLVLSGHFDCVEIDCYDTLKEFALRPDELKERMKTMEWSDPDVVKDLHSEDWLFGRGTADMKGGTAVMLCQLFEVAAKHINPELNLLYVGIHDEETAAEGIFQSVGLFTELKKKYGFDYKLLVNGEPTSKDSPDKYTYYDGSIGKGLPFVVIKSKLVHVGNLMQGLNGSLIAANIVRRIELNTDLCSEDYGQKCVPPTVLYMKDNKKFYNVSVPLYTNLYLNTLFTNSNNALKILDSIDQICRESAAEAVEVYNKAYTFMEPNHPNPNHNVRVMSLAELEAYNQANVENYEEEKAAFVKGQIEIVNRGDSLTQLATGFDIVQWEIEQSKITDPMIVYGLMAPYVPAVNNHAFQDFDREGTINIVQGELKKYGITVEVVPYFMGLSDNSYISCVDPTEDLEALKSMVTPKEVYDIPLKEAEYIALPSIICGPWGKDYHTITERVYLPDLEIHTPAVMRRLIESF</sequence>
<protein>
    <submittedName>
        <fullName evidence="1">M20/M25/M40 family metallo-hydrolase</fullName>
    </submittedName>
</protein>
<dbReference type="InterPro" id="IPR050072">
    <property type="entry name" value="Peptidase_M20A"/>
</dbReference>
<dbReference type="Pfam" id="PF01546">
    <property type="entry name" value="Peptidase_M20"/>
    <property type="match status" value="1"/>
</dbReference>
<name>A0A415E2V9_9FIRM</name>
<dbReference type="Gene3D" id="3.40.630.10">
    <property type="entry name" value="Zn peptidases"/>
    <property type="match status" value="1"/>
</dbReference>
<dbReference type="Proteomes" id="UP000284841">
    <property type="component" value="Unassembled WGS sequence"/>
</dbReference>
<evidence type="ECO:0000313" key="1">
    <source>
        <dbReference type="EMBL" id="RHJ87987.1"/>
    </source>
</evidence>
<dbReference type="PANTHER" id="PTHR43808">
    <property type="entry name" value="ACETYLORNITHINE DEACETYLASE"/>
    <property type="match status" value="1"/>
</dbReference>
<dbReference type="AlphaFoldDB" id="A0A415E2V9"/>
<comment type="caution">
    <text evidence="1">The sequence shown here is derived from an EMBL/GenBank/DDBJ whole genome shotgun (WGS) entry which is preliminary data.</text>
</comment>